<dbReference type="PANTHER" id="PTHR31339">
    <property type="entry name" value="PECTIN LYASE-RELATED"/>
    <property type="match status" value="1"/>
</dbReference>
<organism evidence="5 6">
    <name type="scientific">Leeuwenhoekiella aestuarii</name>
    <dbReference type="NCBI Taxonomy" id="2249426"/>
    <lineage>
        <taxon>Bacteria</taxon>
        <taxon>Pseudomonadati</taxon>
        <taxon>Bacteroidota</taxon>
        <taxon>Flavobacteriia</taxon>
        <taxon>Flavobacteriales</taxon>
        <taxon>Flavobacteriaceae</taxon>
        <taxon>Leeuwenhoekiella</taxon>
    </lineage>
</organism>
<name>A0A4Q0NXB2_9FLAO</name>
<dbReference type="InterPro" id="IPR000743">
    <property type="entry name" value="Glyco_hydro_28"/>
</dbReference>
<evidence type="ECO:0000256" key="1">
    <source>
        <dbReference type="ARBA" id="ARBA00008834"/>
    </source>
</evidence>
<dbReference type="OrthoDB" id="9795222at2"/>
<accession>A0A4Q0NXB2</accession>
<evidence type="ECO:0000313" key="6">
    <source>
        <dbReference type="Proteomes" id="UP000289821"/>
    </source>
</evidence>
<sequence length="460" mass="51718">MKNIFAFFLISILLINTSCKKEVSRSQVHNLVIDTTTVLAPFGNFEVKTPDFSNTPQFLITDFGAVKSDKIKNTQAIAAAIDSANASGAGTVVIPEGEWLTGAIHFKSNVNLHLKEGATLLFSGDPQDYLPAVLSTWEGMECYNYSPLIYAYDCKNVAITGTGILKAKMDIWKVWFARPSGHMQNLKRLYEMASKDIPVEERQMVNDSANFRPQFIQFNRCKNVLLENISIENSPFWVIHPYLSSDVTIRNVHVFAHGHNNDGVDPEMSQRVLIEDCVFDQGDDAIAVKAGRNQDAWRLNTPVKDVVIRNCMVKNGHQLLAIGSELSGGVENVYMENCEVAPNAKLNHLLFIKTNERRGGYVKNIFMENIKAGRIDKGVLGIETDVLYQWRDLVPTNERRLTPIEDVFMNKVTATHVDFISRILGDAEKPIKNIELKNIKVDTIRDQELIHENVSGFTRS</sequence>
<comment type="caution">
    <text evidence="5">The sequence shown here is derived from an EMBL/GenBank/DDBJ whole genome shotgun (WGS) entry which is preliminary data.</text>
</comment>
<dbReference type="RefSeq" id="WP_128760296.1">
    <property type="nucleotide sequence ID" value="NZ_QOVI01000002.1"/>
</dbReference>
<dbReference type="Pfam" id="PF00295">
    <property type="entry name" value="Glyco_hydro_28"/>
    <property type="match status" value="1"/>
</dbReference>
<comment type="similarity">
    <text evidence="1 4">Belongs to the glycosyl hydrolase 28 family.</text>
</comment>
<dbReference type="GO" id="GO:0004650">
    <property type="term" value="F:polygalacturonase activity"/>
    <property type="evidence" value="ECO:0007669"/>
    <property type="project" value="InterPro"/>
</dbReference>
<evidence type="ECO:0000313" key="5">
    <source>
        <dbReference type="EMBL" id="RXG16624.1"/>
    </source>
</evidence>
<evidence type="ECO:0000256" key="4">
    <source>
        <dbReference type="RuleBase" id="RU361169"/>
    </source>
</evidence>
<dbReference type="GO" id="GO:0005975">
    <property type="term" value="P:carbohydrate metabolic process"/>
    <property type="evidence" value="ECO:0007669"/>
    <property type="project" value="InterPro"/>
</dbReference>
<reference evidence="5 6" key="1">
    <citation type="submission" date="2018-07" db="EMBL/GenBank/DDBJ databases">
        <title>Leeuwenhoekiella genomics.</title>
        <authorList>
            <person name="Tahon G."/>
            <person name="Willems A."/>
        </authorList>
    </citation>
    <scope>NUCLEOTIDE SEQUENCE [LARGE SCALE GENOMIC DNA]</scope>
    <source>
        <strain evidence="5 6">R-50232</strain>
    </source>
</reference>
<evidence type="ECO:0000256" key="2">
    <source>
        <dbReference type="ARBA" id="ARBA00022801"/>
    </source>
</evidence>
<dbReference type="PANTHER" id="PTHR31339:SF9">
    <property type="entry name" value="PLASMIN AND FIBRONECTIN-BINDING PROTEIN A"/>
    <property type="match status" value="1"/>
</dbReference>
<dbReference type="SUPFAM" id="SSF51126">
    <property type="entry name" value="Pectin lyase-like"/>
    <property type="match status" value="1"/>
</dbReference>
<dbReference type="EMBL" id="QOVI01000002">
    <property type="protein sequence ID" value="RXG16624.1"/>
    <property type="molecule type" value="Genomic_DNA"/>
</dbReference>
<keyword evidence="6" id="KW-1185">Reference proteome</keyword>
<dbReference type="InterPro" id="IPR051801">
    <property type="entry name" value="GH28_Enzymes"/>
</dbReference>
<dbReference type="Gene3D" id="2.160.20.10">
    <property type="entry name" value="Single-stranded right-handed beta-helix, Pectin lyase-like"/>
    <property type="match status" value="1"/>
</dbReference>
<dbReference type="AlphaFoldDB" id="A0A4Q0NXB2"/>
<dbReference type="InterPro" id="IPR011050">
    <property type="entry name" value="Pectin_lyase_fold/virulence"/>
</dbReference>
<protein>
    <submittedName>
        <fullName evidence="5">Glycosyl hydrolase family 28</fullName>
    </submittedName>
</protein>
<gene>
    <name evidence="5" type="ORF">DSM04_102205</name>
</gene>
<keyword evidence="2 4" id="KW-0378">Hydrolase</keyword>
<keyword evidence="3 4" id="KW-0326">Glycosidase</keyword>
<evidence type="ECO:0000256" key="3">
    <source>
        <dbReference type="ARBA" id="ARBA00023295"/>
    </source>
</evidence>
<dbReference type="Proteomes" id="UP000289821">
    <property type="component" value="Unassembled WGS sequence"/>
</dbReference>
<proteinExistence type="inferred from homology"/>
<dbReference type="InterPro" id="IPR012334">
    <property type="entry name" value="Pectin_lyas_fold"/>
</dbReference>